<dbReference type="AlphaFoldDB" id="A0A3S5AZ12"/>
<feature type="non-terminal residue" evidence="1">
    <location>
        <position position="1"/>
    </location>
</feature>
<proteinExistence type="predicted"/>
<dbReference type="EMBL" id="CAAALY010098841">
    <property type="protein sequence ID" value="VEL28936.1"/>
    <property type="molecule type" value="Genomic_DNA"/>
</dbReference>
<accession>A0A3S5AZ12</accession>
<name>A0A3S5AZ12_9PLAT</name>
<keyword evidence="2" id="KW-1185">Reference proteome</keyword>
<gene>
    <name evidence="1" type="ORF">PXEA_LOCUS22376</name>
</gene>
<dbReference type="Proteomes" id="UP000784294">
    <property type="component" value="Unassembled WGS sequence"/>
</dbReference>
<comment type="caution">
    <text evidence="1">The sequence shown here is derived from an EMBL/GenBank/DDBJ whole genome shotgun (WGS) entry which is preliminary data.</text>
</comment>
<evidence type="ECO:0000313" key="1">
    <source>
        <dbReference type="EMBL" id="VEL28936.1"/>
    </source>
</evidence>
<organism evidence="1 2">
    <name type="scientific">Protopolystoma xenopodis</name>
    <dbReference type="NCBI Taxonomy" id="117903"/>
    <lineage>
        <taxon>Eukaryota</taxon>
        <taxon>Metazoa</taxon>
        <taxon>Spiralia</taxon>
        <taxon>Lophotrochozoa</taxon>
        <taxon>Platyhelminthes</taxon>
        <taxon>Monogenea</taxon>
        <taxon>Polyopisthocotylea</taxon>
        <taxon>Polystomatidea</taxon>
        <taxon>Polystomatidae</taxon>
        <taxon>Protopolystoma</taxon>
    </lineage>
</organism>
<evidence type="ECO:0000313" key="2">
    <source>
        <dbReference type="Proteomes" id="UP000784294"/>
    </source>
</evidence>
<protein>
    <submittedName>
        <fullName evidence="1">Uncharacterized protein</fullName>
    </submittedName>
</protein>
<reference evidence="1" key="1">
    <citation type="submission" date="2018-11" db="EMBL/GenBank/DDBJ databases">
        <authorList>
            <consortium name="Pathogen Informatics"/>
        </authorList>
    </citation>
    <scope>NUCLEOTIDE SEQUENCE</scope>
</reference>
<sequence length="38" mass="4147">MYCADAYWIPAQTYTATAYTYAKGFYSLPSGSVNGLVT</sequence>